<evidence type="ECO:0000313" key="2">
    <source>
        <dbReference type="Proteomes" id="UP001379533"/>
    </source>
</evidence>
<protein>
    <recommendedName>
        <fullName evidence="3">SnoaL-like domain-containing protein</fullName>
    </recommendedName>
</protein>
<dbReference type="Proteomes" id="UP001379533">
    <property type="component" value="Chromosome"/>
</dbReference>
<name>A0ABZ2KKQ4_9BACT</name>
<keyword evidence="2" id="KW-1185">Reference proteome</keyword>
<sequence>MQTELLDPLVEIVTSAWVGKGHRAYVAAARRLPRGDRRAHHVLHTNVIPISNDTSRIEANVLFQSSESTGTGRALELRYDVRLRPPRDQGVWPVIECLHASPGDDEKDAPGEPPSSTVRAFRDAYPANRARSFLHAWLASVSAYAGTLEPVTALLEPGFALDFGSPGGRIRSVQELDTWLRTTREQTPRGTYRVGRTAVTVLRDDTYTLDADVMWVDAATDGGPRSTTTRHQWTLRETGERFVRMAEARSRIVTAS</sequence>
<dbReference type="InterPro" id="IPR032710">
    <property type="entry name" value="NTF2-like_dom_sf"/>
</dbReference>
<reference evidence="1 2" key="1">
    <citation type="submission" date="2021-12" db="EMBL/GenBank/DDBJ databases">
        <title>Discovery of the Pendulisporaceae a myxobacterial family with distinct sporulation behavior and unique specialized metabolism.</title>
        <authorList>
            <person name="Garcia R."/>
            <person name="Popoff A."/>
            <person name="Bader C.D."/>
            <person name="Loehr J."/>
            <person name="Walesch S."/>
            <person name="Walt C."/>
            <person name="Boldt J."/>
            <person name="Bunk B."/>
            <person name="Haeckl F.J.F.P.J."/>
            <person name="Gunesch A.P."/>
            <person name="Birkelbach J."/>
            <person name="Nuebel U."/>
            <person name="Pietschmann T."/>
            <person name="Bach T."/>
            <person name="Mueller R."/>
        </authorList>
    </citation>
    <scope>NUCLEOTIDE SEQUENCE [LARGE SCALE GENOMIC DNA]</scope>
    <source>
        <strain evidence="1 2">MSr12523</strain>
    </source>
</reference>
<dbReference type="EMBL" id="CP089982">
    <property type="protein sequence ID" value="WXA99131.1"/>
    <property type="molecule type" value="Genomic_DNA"/>
</dbReference>
<gene>
    <name evidence="1" type="ORF">LZC95_20200</name>
</gene>
<evidence type="ECO:0008006" key="3">
    <source>
        <dbReference type="Google" id="ProtNLM"/>
    </source>
</evidence>
<dbReference type="RefSeq" id="WP_394849764.1">
    <property type="nucleotide sequence ID" value="NZ_CP089982.1"/>
</dbReference>
<organism evidence="1 2">
    <name type="scientific">Pendulispora brunnea</name>
    <dbReference type="NCBI Taxonomy" id="2905690"/>
    <lineage>
        <taxon>Bacteria</taxon>
        <taxon>Pseudomonadati</taxon>
        <taxon>Myxococcota</taxon>
        <taxon>Myxococcia</taxon>
        <taxon>Myxococcales</taxon>
        <taxon>Sorangiineae</taxon>
        <taxon>Pendulisporaceae</taxon>
        <taxon>Pendulispora</taxon>
    </lineage>
</organism>
<dbReference type="SUPFAM" id="SSF54427">
    <property type="entry name" value="NTF2-like"/>
    <property type="match status" value="1"/>
</dbReference>
<accession>A0ABZ2KKQ4</accession>
<evidence type="ECO:0000313" key="1">
    <source>
        <dbReference type="EMBL" id="WXA99131.1"/>
    </source>
</evidence>
<proteinExistence type="predicted"/>